<dbReference type="Proteomes" id="UP000054721">
    <property type="component" value="Unassembled WGS sequence"/>
</dbReference>
<proteinExistence type="predicted"/>
<comment type="caution">
    <text evidence="1">The sequence shown here is derived from an EMBL/GenBank/DDBJ whole genome shotgun (WGS) entry which is preliminary data.</text>
</comment>
<name>A0A0V1KN85_9BILA</name>
<protein>
    <submittedName>
        <fullName evidence="1">Uncharacterized protein</fullName>
    </submittedName>
</protein>
<keyword evidence="2" id="KW-1185">Reference proteome</keyword>
<organism evidence="1 2">
    <name type="scientific">Trichinella nativa</name>
    <dbReference type="NCBI Taxonomy" id="6335"/>
    <lineage>
        <taxon>Eukaryota</taxon>
        <taxon>Metazoa</taxon>
        <taxon>Ecdysozoa</taxon>
        <taxon>Nematoda</taxon>
        <taxon>Enoplea</taxon>
        <taxon>Dorylaimia</taxon>
        <taxon>Trichinellida</taxon>
        <taxon>Trichinellidae</taxon>
        <taxon>Trichinella</taxon>
    </lineage>
</organism>
<accession>A0A0V1KN85</accession>
<evidence type="ECO:0000313" key="2">
    <source>
        <dbReference type="Proteomes" id="UP000054721"/>
    </source>
</evidence>
<dbReference type="AlphaFoldDB" id="A0A0V1KN85"/>
<reference evidence="1 2" key="1">
    <citation type="submission" date="2015-05" db="EMBL/GenBank/DDBJ databases">
        <title>Evolution of Trichinella species and genotypes.</title>
        <authorList>
            <person name="Korhonen P.K."/>
            <person name="Edoardo P."/>
            <person name="Giuseppe L.R."/>
            <person name="Gasser R.B."/>
        </authorList>
    </citation>
    <scope>NUCLEOTIDE SEQUENCE [LARGE SCALE GENOMIC DNA]</scope>
    <source>
        <strain evidence="1">ISS10</strain>
    </source>
</reference>
<dbReference type="EMBL" id="JYDW01000376">
    <property type="protein sequence ID" value="KRZ48687.1"/>
    <property type="molecule type" value="Genomic_DNA"/>
</dbReference>
<gene>
    <name evidence="1" type="ORF">T02_1635</name>
</gene>
<evidence type="ECO:0000313" key="1">
    <source>
        <dbReference type="EMBL" id="KRZ48687.1"/>
    </source>
</evidence>
<sequence>MPVAALSAHSCSSSSVKNCNRLFNVIRFRGETKEPALGIVDHYHNLFADRRFDSDLAGGARVLFLPTRDFRVPPLDRVTPTGSVLFRTEHHSSKIWPRSNQDQPAALLLYITKMREKNESTVRPPVLEDQERVRWNVIIISSGGAIIWRLRYTVVVVVVISQ</sequence>